<evidence type="ECO:0000256" key="1">
    <source>
        <dbReference type="SAM" id="Coils"/>
    </source>
</evidence>
<feature type="compositionally biased region" description="Basic residues" evidence="2">
    <location>
        <begin position="656"/>
        <end position="665"/>
    </location>
</feature>
<comment type="caution">
    <text evidence="3">The sequence shown here is derived from an EMBL/GenBank/DDBJ whole genome shotgun (WGS) entry which is preliminary data.</text>
</comment>
<feature type="compositionally biased region" description="Basic and acidic residues" evidence="2">
    <location>
        <begin position="524"/>
        <end position="558"/>
    </location>
</feature>
<evidence type="ECO:0000256" key="2">
    <source>
        <dbReference type="SAM" id="MobiDB-lite"/>
    </source>
</evidence>
<dbReference type="Proteomes" id="UP001146793">
    <property type="component" value="Unassembled WGS sequence"/>
</dbReference>
<feature type="region of interest" description="Disordered" evidence="2">
    <location>
        <begin position="1205"/>
        <end position="1227"/>
    </location>
</feature>
<reference evidence="3" key="1">
    <citation type="submission" date="2022-08" db="EMBL/GenBank/DDBJ databases">
        <title>Novel sulphate-reducing endosymbionts in the free-living metamonad Anaeramoeba.</title>
        <authorList>
            <person name="Jerlstrom-Hultqvist J."/>
            <person name="Cepicka I."/>
            <person name="Gallot-Lavallee L."/>
            <person name="Salas-Leiva D."/>
            <person name="Curtis B.A."/>
            <person name="Zahonova K."/>
            <person name="Pipaliya S."/>
            <person name="Dacks J."/>
            <person name="Roger A.J."/>
        </authorList>
    </citation>
    <scope>NUCLEOTIDE SEQUENCE</scope>
    <source>
        <strain evidence="3">Busselton2</strain>
    </source>
</reference>
<feature type="compositionally biased region" description="Low complexity" evidence="2">
    <location>
        <begin position="1209"/>
        <end position="1227"/>
    </location>
</feature>
<evidence type="ECO:0000313" key="4">
    <source>
        <dbReference type="Proteomes" id="UP001146793"/>
    </source>
</evidence>
<feature type="compositionally biased region" description="Basic and acidic residues" evidence="2">
    <location>
        <begin position="234"/>
        <end position="272"/>
    </location>
</feature>
<gene>
    <name evidence="3" type="ORF">M0812_01515</name>
</gene>
<protein>
    <submittedName>
        <fullName evidence="3">Mis18-binding protein</fullName>
    </submittedName>
</protein>
<sequence>MKKRSTTAPRHLRSNSVSGVQQATEILNFDSVVDLVQWAKGLLGLPSLTLKCLFSTCCLNLLNLINIISPCRINKVSCVSNELIQQSENLQEYVSTLETIGFKFQKRIIISEMVQGFSKFHQLLLKSLLFLKNRYETFGALKQTKQETRKFYLWKPENCSNFRQLYQQNKNLLIIEQDALHNFFQNKETSIKVLNKYWLVSKNTDLKMNEQQKTEEEKLTNTFLKNKSIINDKNDQVLKKEKPKKQKQELGNEKENKIKKENENGNENRIENWDEDEKENVKQNEKENEKEDEKENEKENEKKDQNEKEDGKENETNNQLKTETKTEEQKQEQIQIKKQQKEKIRKVKPKIDWKRILFQEQALIKVKENIIKLKELELLEKQLKEKEEYEREERKVEKQEFEIIKRKIELELKNELLITIDREFKPSRSGKKFMQTLDAQVLNQVEKNIKRSKKKLMELKKWRLNTIKRFSLQNSNGKKIKNRIEAKTKNHEKKTKGIGNKKKNNENKTKNHGNKTKRIKNKTKNNEKKTKNNEVKTKKNENKTKNNEKKMKNNENKTNKKTRNKKKKKQIKKKKKKTKKDVNFQNKESSNQKKIRLKRNKNKHTRNHSYFQCTATKEEEEEEEEIKYEKKEIKAIDKVIKKQQNEKNWFKEIKPKKGGRYTSGKKSRDQTKLGVDNGLSLQDSNFEFGIKDKNKNKNKNKNQNNNKNQNHDTKKNKTQVNNKNRNRNKIRGNKHNNKNNRTNRNSNKNKNYKAIKNKKKNKNNALNDFEKIINIHQEAPIRIFAKKNKKKSNKSITRKQIEKFTKLYKKKNMISKCVEYELFIMSHFVQFGNCNISDFTFSKMKQILNYYQNKIGISYSSAEKILQLGSSLFQIKVRIHDSKFIKNKNNCIHKPKTDHKHDVNSTTNIKASKKMYDAQLSLTKNFWLIKIQKLNLVIKNKWNQKLEFFINKPNYNTFFINKGKRKSKEKEKGNCNGKSKGDCKGKRKGKCNVKKKRQKKRKKQNIIQIALPSNKEMEICLLTFALFQKNQKFKKKIGYNPPVDSIKIKNLDFSILPHPIIPSKHLKQKLFDWGKNKFVLDTPEIIKNQLKQGGTNFLVYFIVTLQIPITAGYLKIRKNGIKFGFGDKTAFRVAFDKNPKIYQHPQNEKILMVHWEDHNESAIFILVENTQQNQFLSNLLVHFIDNWKQNIQKKLPKSQNKHNIKYNKHNQNQNYNNTLTKYTQKKK</sequence>
<feature type="compositionally biased region" description="Basic and acidic residues" evidence="2">
    <location>
        <begin position="968"/>
        <end position="984"/>
    </location>
</feature>
<feature type="region of interest" description="Disordered" evidence="2">
    <location>
        <begin position="650"/>
        <end position="763"/>
    </location>
</feature>
<feature type="compositionally biased region" description="Basic residues" evidence="2">
    <location>
        <begin position="593"/>
        <end position="607"/>
    </location>
</feature>
<feature type="compositionally biased region" description="Basic residues" evidence="2">
    <location>
        <begin position="559"/>
        <end position="579"/>
    </location>
</feature>
<dbReference type="AlphaFoldDB" id="A0AAV8A401"/>
<feature type="region of interest" description="Disordered" evidence="2">
    <location>
        <begin position="234"/>
        <end position="341"/>
    </location>
</feature>
<feature type="compositionally biased region" description="Basic residues" evidence="2">
    <location>
        <begin position="490"/>
        <end position="502"/>
    </location>
</feature>
<feature type="region of interest" description="Disordered" evidence="2">
    <location>
        <begin position="473"/>
        <end position="608"/>
    </location>
</feature>
<proteinExistence type="predicted"/>
<feature type="compositionally biased region" description="Basic residues" evidence="2">
    <location>
        <begin position="510"/>
        <end position="523"/>
    </location>
</feature>
<feature type="compositionally biased region" description="Basic residues" evidence="2">
    <location>
        <begin position="985"/>
        <end position="999"/>
    </location>
</feature>
<feature type="compositionally biased region" description="Basic residues" evidence="2">
    <location>
        <begin position="750"/>
        <end position="762"/>
    </location>
</feature>
<feature type="region of interest" description="Disordered" evidence="2">
    <location>
        <begin position="966"/>
        <end position="999"/>
    </location>
</feature>
<feature type="coiled-coil region" evidence="1">
    <location>
        <begin position="366"/>
        <end position="402"/>
    </location>
</feature>
<keyword evidence="1" id="KW-0175">Coiled coil</keyword>
<feature type="compositionally biased region" description="Basic and acidic residues" evidence="2">
    <location>
        <begin position="322"/>
        <end position="331"/>
    </location>
</feature>
<organism evidence="3 4">
    <name type="scientific">Anaeramoeba flamelloides</name>
    <dbReference type="NCBI Taxonomy" id="1746091"/>
    <lineage>
        <taxon>Eukaryota</taxon>
        <taxon>Metamonada</taxon>
        <taxon>Anaeramoebidae</taxon>
        <taxon>Anaeramoeba</taxon>
    </lineage>
</organism>
<feature type="compositionally biased region" description="Basic and acidic residues" evidence="2">
    <location>
        <begin position="279"/>
        <end position="315"/>
    </location>
</feature>
<feature type="compositionally biased region" description="Basic residues" evidence="2">
    <location>
        <begin position="724"/>
        <end position="738"/>
    </location>
</feature>
<evidence type="ECO:0000313" key="3">
    <source>
        <dbReference type="EMBL" id="KAJ3449026.1"/>
    </source>
</evidence>
<name>A0AAV8A401_9EUKA</name>
<dbReference type="EMBL" id="JANTQA010000015">
    <property type="protein sequence ID" value="KAJ3449026.1"/>
    <property type="molecule type" value="Genomic_DNA"/>
</dbReference>
<accession>A0AAV8A401</accession>
<feature type="compositionally biased region" description="Low complexity" evidence="2">
    <location>
        <begin position="739"/>
        <end position="749"/>
    </location>
</feature>